<gene>
    <name evidence="5" type="ORF">TBRA_LOCUS9657</name>
</gene>
<accession>A0A6H5IQ24</accession>
<reference evidence="5 6" key="1">
    <citation type="submission" date="2020-02" db="EMBL/GenBank/DDBJ databases">
        <authorList>
            <person name="Ferguson B K."/>
        </authorList>
    </citation>
    <scope>NUCLEOTIDE SEQUENCE [LARGE SCALE GENOMIC DNA]</scope>
</reference>
<dbReference type="InterPro" id="IPR005135">
    <property type="entry name" value="Endo/exonuclease/phosphatase"/>
</dbReference>
<keyword evidence="1" id="KW-0863">Zinc-finger</keyword>
<organism evidence="5 6">
    <name type="scientific">Trichogramma brassicae</name>
    <dbReference type="NCBI Taxonomy" id="86971"/>
    <lineage>
        <taxon>Eukaryota</taxon>
        <taxon>Metazoa</taxon>
        <taxon>Ecdysozoa</taxon>
        <taxon>Arthropoda</taxon>
        <taxon>Hexapoda</taxon>
        <taxon>Insecta</taxon>
        <taxon>Pterygota</taxon>
        <taxon>Neoptera</taxon>
        <taxon>Endopterygota</taxon>
        <taxon>Hymenoptera</taxon>
        <taxon>Apocrita</taxon>
        <taxon>Proctotrupomorpha</taxon>
        <taxon>Chalcidoidea</taxon>
        <taxon>Trichogrammatidae</taxon>
        <taxon>Trichogramma</taxon>
    </lineage>
</organism>
<keyword evidence="1" id="KW-0862">Zinc</keyword>
<dbReference type="PROSITE" id="PS50158">
    <property type="entry name" value="ZF_CCHC"/>
    <property type="match status" value="2"/>
</dbReference>
<dbReference type="Gene3D" id="3.60.10.10">
    <property type="entry name" value="Endonuclease/exonuclease/phosphatase"/>
    <property type="match status" value="1"/>
</dbReference>
<dbReference type="InterPro" id="IPR000477">
    <property type="entry name" value="RT_dom"/>
</dbReference>
<protein>
    <recommendedName>
        <fullName evidence="7">Reverse transcriptase domain-containing protein</fullName>
    </recommendedName>
</protein>
<dbReference type="PANTHER" id="PTHR19446">
    <property type="entry name" value="REVERSE TRANSCRIPTASES"/>
    <property type="match status" value="1"/>
</dbReference>
<dbReference type="GO" id="GO:0071897">
    <property type="term" value="P:DNA biosynthetic process"/>
    <property type="evidence" value="ECO:0007669"/>
    <property type="project" value="UniProtKB-ARBA"/>
</dbReference>
<dbReference type="Pfam" id="PF14529">
    <property type="entry name" value="Exo_endo_phos_2"/>
    <property type="match status" value="1"/>
</dbReference>
<dbReference type="SUPFAM" id="SSF56672">
    <property type="entry name" value="DNA/RNA polymerases"/>
    <property type="match status" value="1"/>
</dbReference>
<dbReference type="InterPro" id="IPR036875">
    <property type="entry name" value="Znf_CCHC_sf"/>
</dbReference>
<feature type="domain" description="Reverse transcriptase" evidence="4">
    <location>
        <begin position="657"/>
        <end position="946"/>
    </location>
</feature>
<dbReference type="SMART" id="SM00343">
    <property type="entry name" value="ZnF_C2HC"/>
    <property type="match status" value="2"/>
</dbReference>
<evidence type="ECO:0000313" key="5">
    <source>
        <dbReference type="EMBL" id="CAB0037848.1"/>
    </source>
</evidence>
<dbReference type="Pfam" id="PF00098">
    <property type="entry name" value="zf-CCHC"/>
    <property type="match status" value="1"/>
</dbReference>
<sequence length="1230" mass="138851">MKVKVVALRSTEGGWLASRCEPALLRGVSSSLRAVAHPERARWDPKDGELCLVRMKSGETLMEVRSDSDVQIDRRNWGDRVWNAKSTAVAAVSGSSPRTLKIQERATWNSRAGSYPYPQQVSKTKTGALLIETGSEADLRKLENDPKLKDIGIKFDTRESRRPRMILYDVPSTYTADNLKKTIIDQNEDLVTQTNDFDPKFKFGKKGLETTHWVLDVTPAFRTLVSRSNGLYIGWQRCRIKDFQHISRCYKCQEPGHIAKYCRATIDTCGKCAEDGHATKDCTKTDRVKRCAPCARAALSANTSSPAIVASDVNAVSPLWNFTSTETDNRGEVVEGTAASWGLTFANRRGELPTFRKGNKTIDVTMVSISIAEKVEDWKVVDDCTSSDHRTILIEFREVVEHARPRTSNKLDTRYNTKKANWHKFKNELGIHDTIQWSNEGNVQDAIDIHVKTLTERILAAADKSMPRKKTYSKSVPWWTQELTRQKKVTHKARKIWQAEQAQEPREVKKRLYRSALRKYSNMVHSAKKSSWRSFVEKASNQNHYGIVYRIFNNKMTPERAMSCLKIDQNHTSDWETTMTELMKALFGTGGESGAEPSGSEAREQQDSGQWSISDLRMAIRKSKKGKAPGSDKIETEMLTEAMKSAAAQDLLALFNRCRKWGYFPRAWKNARLVVLLKSEDKDKSNPKSYRPICLLSTISKTLERLMSNSLRPVFLDPGFASDRQYGYRENRSTTDLITEVIKQVDSTPDRMMLAILFDVTGAFDNLEWNSIKTALENRGCPNDLLNLVGSYLSDRQVTSFGTGTKATLRLTKGCPQGSILGPSFWNLCADDLLRVIGDAGGNAYMYADDLILLVSGDSRGEIEKRAQPIVDKIRAWFVGQKLTISEGKTEMVMLKCGGGAAGGRTGALTKSLIKTGKGGYRPPTVKLQAKGIKYNDPVKYLGVTIGAQCKIEQHIINTGAKARRLFDKLSVICRARWGISFSNVRTLYRGVFIPSVLYAVEAWWPLLDSKTGKKLNSAQRSPMLRMSRGYATTSTDALQVICGTMPLDLEAKRRYYRRLIKAKTAFTLGQVQYDGGEETSRAMADLETELMNIWQSRWDSSIKGRITHEYFPNVRTRMEQTWIELDHFTAQFLAGHGDFKYKLKKLGLKEEDTCDCGEIETAAHVLRHCQIYEEERTRAVEKLNQVGVSTGVDNPQEIVRSKEAFNIFKELCRSILTKKEAQRRNADQE</sequence>
<feature type="domain" description="CCHC-type" evidence="3">
    <location>
        <begin position="248"/>
        <end position="263"/>
    </location>
</feature>
<keyword evidence="1" id="KW-0479">Metal-binding</keyword>
<feature type="region of interest" description="Disordered" evidence="2">
    <location>
        <begin position="588"/>
        <end position="610"/>
    </location>
</feature>
<keyword evidence="6" id="KW-1185">Reference proteome</keyword>
<dbReference type="GO" id="GO:0003676">
    <property type="term" value="F:nucleic acid binding"/>
    <property type="evidence" value="ECO:0007669"/>
    <property type="project" value="InterPro"/>
</dbReference>
<dbReference type="Gene3D" id="4.10.60.10">
    <property type="entry name" value="Zinc finger, CCHC-type"/>
    <property type="match status" value="1"/>
</dbReference>
<dbReference type="SUPFAM" id="SSF57756">
    <property type="entry name" value="Retrovirus zinc finger-like domains"/>
    <property type="match status" value="1"/>
</dbReference>
<dbReference type="GO" id="GO:0003824">
    <property type="term" value="F:catalytic activity"/>
    <property type="evidence" value="ECO:0007669"/>
    <property type="project" value="InterPro"/>
</dbReference>
<evidence type="ECO:0000313" key="6">
    <source>
        <dbReference type="Proteomes" id="UP000479190"/>
    </source>
</evidence>
<evidence type="ECO:0000259" key="3">
    <source>
        <dbReference type="PROSITE" id="PS50158"/>
    </source>
</evidence>
<dbReference type="InterPro" id="IPR001878">
    <property type="entry name" value="Znf_CCHC"/>
</dbReference>
<dbReference type="EMBL" id="CADCXV010000874">
    <property type="protein sequence ID" value="CAB0037848.1"/>
    <property type="molecule type" value="Genomic_DNA"/>
</dbReference>
<dbReference type="GO" id="GO:0008270">
    <property type="term" value="F:zinc ion binding"/>
    <property type="evidence" value="ECO:0007669"/>
    <property type="project" value="UniProtKB-KW"/>
</dbReference>
<feature type="domain" description="CCHC-type" evidence="3">
    <location>
        <begin position="269"/>
        <end position="284"/>
    </location>
</feature>
<dbReference type="SUPFAM" id="SSF56219">
    <property type="entry name" value="DNase I-like"/>
    <property type="match status" value="1"/>
</dbReference>
<evidence type="ECO:0000256" key="2">
    <source>
        <dbReference type="SAM" id="MobiDB-lite"/>
    </source>
</evidence>
<proteinExistence type="predicted"/>
<dbReference type="Pfam" id="PF00078">
    <property type="entry name" value="RVT_1"/>
    <property type="match status" value="1"/>
</dbReference>
<dbReference type="PROSITE" id="PS50878">
    <property type="entry name" value="RT_POL"/>
    <property type="match status" value="1"/>
</dbReference>
<evidence type="ECO:0000256" key="1">
    <source>
        <dbReference type="PROSITE-ProRule" id="PRU00047"/>
    </source>
</evidence>
<dbReference type="Proteomes" id="UP000479190">
    <property type="component" value="Unassembled WGS sequence"/>
</dbReference>
<dbReference type="AlphaFoldDB" id="A0A6H5IQ24"/>
<dbReference type="CDD" id="cd01650">
    <property type="entry name" value="RT_nLTR_like"/>
    <property type="match status" value="1"/>
</dbReference>
<evidence type="ECO:0000259" key="4">
    <source>
        <dbReference type="PROSITE" id="PS50878"/>
    </source>
</evidence>
<dbReference type="InterPro" id="IPR036691">
    <property type="entry name" value="Endo/exonu/phosph_ase_sf"/>
</dbReference>
<name>A0A6H5IQ24_9HYME</name>
<dbReference type="InterPro" id="IPR043502">
    <property type="entry name" value="DNA/RNA_pol_sf"/>
</dbReference>
<evidence type="ECO:0008006" key="7">
    <source>
        <dbReference type="Google" id="ProtNLM"/>
    </source>
</evidence>
<dbReference type="OrthoDB" id="7697131at2759"/>